<evidence type="ECO:0000256" key="2">
    <source>
        <dbReference type="ARBA" id="ARBA00023157"/>
    </source>
</evidence>
<dbReference type="Proteomes" id="UP000269721">
    <property type="component" value="Unassembled WGS sequence"/>
</dbReference>
<evidence type="ECO:0000256" key="1">
    <source>
        <dbReference type="ARBA" id="ARBA00004196"/>
    </source>
</evidence>
<evidence type="ECO:0000313" key="4">
    <source>
        <dbReference type="EMBL" id="RKO85303.1"/>
    </source>
</evidence>
<dbReference type="Gene3D" id="2.60.40.10">
    <property type="entry name" value="Immunoglobulins"/>
    <property type="match status" value="1"/>
</dbReference>
<organism evidence="4 5">
    <name type="scientific">Blyttiomyces helicus</name>
    <dbReference type="NCBI Taxonomy" id="388810"/>
    <lineage>
        <taxon>Eukaryota</taxon>
        <taxon>Fungi</taxon>
        <taxon>Fungi incertae sedis</taxon>
        <taxon>Chytridiomycota</taxon>
        <taxon>Chytridiomycota incertae sedis</taxon>
        <taxon>Chytridiomycetes</taxon>
        <taxon>Chytridiomycetes incertae sedis</taxon>
        <taxon>Blyttiomyces</taxon>
    </lineage>
</organism>
<reference evidence="5" key="1">
    <citation type="journal article" date="2018" name="Nat. Microbiol.">
        <title>Leveraging single-cell genomics to expand the fungal tree of life.</title>
        <authorList>
            <person name="Ahrendt S.R."/>
            <person name="Quandt C.A."/>
            <person name="Ciobanu D."/>
            <person name="Clum A."/>
            <person name="Salamov A."/>
            <person name="Andreopoulos B."/>
            <person name="Cheng J.F."/>
            <person name="Woyke T."/>
            <person name="Pelin A."/>
            <person name="Henrissat B."/>
            <person name="Reynolds N.K."/>
            <person name="Benny G.L."/>
            <person name="Smith M.E."/>
            <person name="James T.Y."/>
            <person name="Grigoriev I.V."/>
        </authorList>
    </citation>
    <scope>NUCLEOTIDE SEQUENCE [LARGE SCALE GENOMIC DNA]</scope>
</reference>
<dbReference type="SUPFAM" id="SSF52058">
    <property type="entry name" value="L domain-like"/>
    <property type="match status" value="1"/>
</dbReference>
<dbReference type="Gene3D" id="2.10.25.10">
    <property type="entry name" value="Laminin"/>
    <property type="match status" value="1"/>
</dbReference>
<dbReference type="InterPro" id="IPR035914">
    <property type="entry name" value="Sperma_CUB_dom_sf"/>
</dbReference>
<evidence type="ECO:0000313" key="5">
    <source>
        <dbReference type="Proteomes" id="UP000269721"/>
    </source>
</evidence>
<name>A0A4P9W2A7_9FUNG</name>
<feature type="domain" description="CUB" evidence="3">
    <location>
        <begin position="3"/>
        <end position="80"/>
    </location>
</feature>
<accession>A0A4P9W2A7</accession>
<dbReference type="Pfam" id="PF00431">
    <property type="entry name" value="CUB"/>
    <property type="match status" value="1"/>
</dbReference>
<proteinExistence type="predicted"/>
<dbReference type="PANTHER" id="PTHR48059:SF30">
    <property type="entry name" value="OS06G0587000 PROTEIN"/>
    <property type="match status" value="1"/>
</dbReference>
<dbReference type="InterPro" id="IPR013783">
    <property type="entry name" value="Ig-like_fold"/>
</dbReference>
<dbReference type="Gene3D" id="2.60.120.290">
    <property type="entry name" value="Spermadhesin, CUB domain"/>
    <property type="match status" value="1"/>
</dbReference>
<dbReference type="InterPro" id="IPR032675">
    <property type="entry name" value="LRR_dom_sf"/>
</dbReference>
<dbReference type="SUPFAM" id="SSF49854">
    <property type="entry name" value="Spermadhesin, CUB domain"/>
    <property type="match status" value="1"/>
</dbReference>
<dbReference type="PANTHER" id="PTHR48059">
    <property type="entry name" value="POLYGALACTURONASE INHIBITOR 1"/>
    <property type="match status" value="1"/>
</dbReference>
<dbReference type="OrthoDB" id="2156966at2759"/>
<sequence length="328" mass="35010">IGSYLQNSDCKWHIAPVVDGGVRAVQSITLNIFQMDVESCCDYITFYAGSSADAPLVTSLNGSLPTVVVIEGEEVFANFVGPGAGFGGILEWDSENVGIFYYVTELEAEIPWDDLQCPFDCFGRGKCVRGECVCDFGYRNGLCKDDDQYRLARLFDACAGDEWYNATGWNVTDTALICDIDPENFCALERLQRGSIIHISGIPLLSLGDFSNNNLNGTIPNAISRFSTLVSLDLSNNLFYGSIPSSYTSISATTVSIDGNMIFCPIPTYASIITPASCHAITIFSIDPTSGSALGGGSVVVTGSGFMDVGLQCTRVGGGEADNTSLPI</sequence>
<keyword evidence="2" id="KW-1015">Disulfide bond</keyword>
<comment type="subcellular location">
    <subcellularLocation>
        <location evidence="1">Cell envelope</location>
    </subcellularLocation>
</comment>
<feature type="non-terminal residue" evidence="4">
    <location>
        <position position="1"/>
    </location>
</feature>
<evidence type="ECO:0000259" key="3">
    <source>
        <dbReference type="Pfam" id="PF00431"/>
    </source>
</evidence>
<protein>
    <recommendedName>
        <fullName evidence="3">CUB domain-containing protein</fullName>
    </recommendedName>
</protein>
<dbReference type="InterPro" id="IPR000859">
    <property type="entry name" value="CUB_dom"/>
</dbReference>
<dbReference type="Gene3D" id="3.80.10.10">
    <property type="entry name" value="Ribonuclease Inhibitor"/>
    <property type="match status" value="1"/>
</dbReference>
<keyword evidence="5" id="KW-1185">Reference proteome</keyword>
<dbReference type="AlphaFoldDB" id="A0A4P9W2A7"/>
<gene>
    <name evidence="4" type="ORF">BDK51DRAFT_34122</name>
</gene>
<dbReference type="EMBL" id="KZ999209">
    <property type="protein sequence ID" value="RKO85303.1"/>
    <property type="molecule type" value="Genomic_DNA"/>
</dbReference>
<dbReference type="InterPro" id="IPR051848">
    <property type="entry name" value="PGIP"/>
</dbReference>